<evidence type="ECO:0000313" key="2">
    <source>
        <dbReference type="EMBL" id="CTQ49952.1"/>
    </source>
</evidence>
<gene>
    <name evidence="2" type="ORF">JDO7802_01969</name>
</gene>
<feature type="transmembrane region" description="Helical" evidence="1">
    <location>
        <begin position="16"/>
        <end position="34"/>
    </location>
</feature>
<keyword evidence="3" id="KW-1185">Reference proteome</keyword>
<proteinExistence type="predicted"/>
<name>A0A0M6YHX8_9RHOB</name>
<keyword evidence="1" id="KW-0812">Transmembrane</keyword>
<dbReference type="Proteomes" id="UP000049222">
    <property type="component" value="Unassembled WGS sequence"/>
</dbReference>
<evidence type="ECO:0000256" key="1">
    <source>
        <dbReference type="SAM" id="Phobius"/>
    </source>
</evidence>
<evidence type="ECO:0000313" key="3">
    <source>
        <dbReference type="Proteomes" id="UP000049222"/>
    </source>
</evidence>
<dbReference type="STRING" id="420998.JDO7802_01969"/>
<sequence>MGNSVDTRRSIRLVKLLMPVAAICGSIAAGLLIAGDLTGRSHAREALDPSQFDQIEFVARVDRPEARALQDALDRACGLSGCDATTVHPMVLASTEQMTPEELKAGLDAQVRVRAESQAIRNRSLPGTPAATMAEMEILAAERITAFYEMELAER</sequence>
<accession>A0A0M6YHX8</accession>
<keyword evidence="1" id="KW-0472">Membrane</keyword>
<organism evidence="2 3">
    <name type="scientific">Jannaschia donghaensis</name>
    <dbReference type="NCBI Taxonomy" id="420998"/>
    <lineage>
        <taxon>Bacteria</taxon>
        <taxon>Pseudomonadati</taxon>
        <taxon>Pseudomonadota</taxon>
        <taxon>Alphaproteobacteria</taxon>
        <taxon>Rhodobacterales</taxon>
        <taxon>Roseobacteraceae</taxon>
        <taxon>Jannaschia</taxon>
    </lineage>
</organism>
<dbReference type="AlphaFoldDB" id="A0A0M6YHX8"/>
<keyword evidence="1" id="KW-1133">Transmembrane helix</keyword>
<protein>
    <submittedName>
        <fullName evidence="2">Uncharacterized protein</fullName>
    </submittedName>
</protein>
<reference evidence="2 3" key="1">
    <citation type="submission" date="2015-07" db="EMBL/GenBank/DDBJ databases">
        <authorList>
            <person name="Noorani M."/>
        </authorList>
    </citation>
    <scope>NUCLEOTIDE SEQUENCE [LARGE SCALE GENOMIC DNA]</scope>
    <source>
        <strain evidence="2 3">CECT 7802</strain>
    </source>
</reference>
<dbReference type="EMBL" id="CXSU01000012">
    <property type="protein sequence ID" value="CTQ49952.1"/>
    <property type="molecule type" value="Genomic_DNA"/>
</dbReference>